<dbReference type="AlphaFoldDB" id="A0A0C3AYT0"/>
<accession>A0A0C3AYT0</accession>
<protein>
    <submittedName>
        <fullName evidence="1">Uncharacterized protein</fullName>
    </submittedName>
</protein>
<dbReference type="EMBL" id="KN822005">
    <property type="protein sequence ID" value="KIM70137.1"/>
    <property type="molecule type" value="Genomic_DNA"/>
</dbReference>
<name>A0A0C3AYT0_9AGAM</name>
<dbReference type="InParanoid" id="A0A0C3AYT0"/>
<sequence>MRKRGRGVDGARTNASVLARTRQDVRLQCARAQRGEHHSRGGASHTSDSSAVLCQCHVERFLQPIPWDPIFIIWVSTPPAQANVTRRQVASGQPATKSTRRERLARLKKTVSVPLKLRGCSVADS</sequence>
<organism evidence="1 2">
    <name type="scientific">Scleroderma citrinum Foug A</name>
    <dbReference type="NCBI Taxonomy" id="1036808"/>
    <lineage>
        <taxon>Eukaryota</taxon>
        <taxon>Fungi</taxon>
        <taxon>Dikarya</taxon>
        <taxon>Basidiomycota</taxon>
        <taxon>Agaricomycotina</taxon>
        <taxon>Agaricomycetes</taxon>
        <taxon>Agaricomycetidae</taxon>
        <taxon>Boletales</taxon>
        <taxon>Sclerodermatineae</taxon>
        <taxon>Sclerodermataceae</taxon>
        <taxon>Scleroderma</taxon>
    </lineage>
</organism>
<proteinExistence type="predicted"/>
<evidence type="ECO:0000313" key="2">
    <source>
        <dbReference type="Proteomes" id="UP000053989"/>
    </source>
</evidence>
<dbReference type="HOGENOM" id="CLU_1993944_0_0_1"/>
<keyword evidence="2" id="KW-1185">Reference proteome</keyword>
<gene>
    <name evidence="1" type="ORF">SCLCIDRAFT_507317</name>
</gene>
<reference evidence="2" key="2">
    <citation type="submission" date="2015-01" db="EMBL/GenBank/DDBJ databases">
        <title>Evolutionary Origins and Diversification of the Mycorrhizal Mutualists.</title>
        <authorList>
            <consortium name="DOE Joint Genome Institute"/>
            <consortium name="Mycorrhizal Genomics Consortium"/>
            <person name="Kohler A."/>
            <person name="Kuo A."/>
            <person name="Nagy L.G."/>
            <person name="Floudas D."/>
            <person name="Copeland A."/>
            <person name="Barry K.W."/>
            <person name="Cichocki N."/>
            <person name="Veneault-Fourrey C."/>
            <person name="LaButti K."/>
            <person name="Lindquist E.A."/>
            <person name="Lipzen A."/>
            <person name="Lundell T."/>
            <person name="Morin E."/>
            <person name="Murat C."/>
            <person name="Riley R."/>
            <person name="Ohm R."/>
            <person name="Sun H."/>
            <person name="Tunlid A."/>
            <person name="Henrissat B."/>
            <person name="Grigoriev I.V."/>
            <person name="Hibbett D.S."/>
            <person name="Martin F."/>
        </authorList>
    </citation>
    <scope>NUCLEOTIDE SEQUENCE [LARGE SCALE GENOMIC DNA]</scope>
    <source>
        <strain evidence="2">Foug A</strain>
    </source>
</reference>
<evidence type="ECO:0000313" key="1">
    <source>
        <dbReference type="EMBL" id="KIM70137.1"/>
    </source>
</evidence>
<dbReference type="Proteomes" id="UP000053989">
    <property type="component" value="Unassembled WGS sequence"/>
</dbReference>
<reference evidence="1 2" key="1">
    <citation type="submission" date="2014-04" db="EMBL/GenBank/DDBJ databases">
        <authorList>
            <consortium name="DOE Joint Genome Institute"/>
            <person name="Kuo A."/>
            <person name="Kohler A."/>
            <person name="Nagy L.G."/>
            <person name="Floudas D."/>
            <person name="Copeland A."/>
            <person name="Barry K.W."/>
            <person name="Cichocki N."/>
            <person name="Veneault-Fourrey C."/>
            <person name="LaButti K."/>
            <person name="Lindquist E.A."/>
            <person name="Lipzen A."/>
            <person name="Lundell T."/>
            <person name="Morin E."/>
            <person name="Murat C."/>
            <person name="Sun H."/>
            <person name="Tunlid A."/>
            <person name="Henrissat B."/>
            <person name="Grigoriev I.V."/>
            <person name="Hibbett D.S."/>
            <person name="Martin F."/>
            <person name="Nordberg H.P."/>
            <person name="Cantor M.N."/>
            <person name="Hua S.X."/>
        </authorList>
    </citation>
    <scope>NUCLEOTIDE SEQUENCE [LARGE SCALE GENOMIC DNA]</scope>
    <source>
        <strain evidence="1 2">Foug A</strain>
    </source>
</reference>